<feature type="domain" description="AB hydrolase-1" evidence="1">
    <location>
        <begin position="36"/>
        <end position="141"/>
    </location>
</feature>
<gene>
    <name evidence="2" type="ORF">CP978_02220</name>
</gene>
<evidence type="ECO:0000313" key="3">
    <source>
        <dbReference type="Proteomes" id="UP000325763"/>
    </source>
</evidence>
<dbReference type="PRINTS" id="PR00111">
    <property type="entry name" value="ABHYDROLASE"/>
</dbReference>
<dbReference type="Pfam" id="PF00561">
    <property type="entry name" value="Abhydrolase_1"/>
    <property type="match status" value="1"/>
</dbReference>
<dbReference type="InterPro" id="IPR050228">
    <property type="entry name" value="Carboxylesterase_BioH"/>
</dbReference>
<dbReference type="KEGG" id="snq:CP978_02220"/>
<dbReference type="Gene3D" id="3.40.50.1820">
    <property type="entry name" value="alpha/beta hydrolase"/>
    <property type="match status" value="1"/>
</dbReference>
<dbReference type="SUPFAM" id="SSF53474">
    <property type="entry name" value="alpha/beta-Hydrolases"/>
    <property type="match status" value="1"/>
</dbReference>
<dbReference type="OrthoDB" id="495620at2"/>
<dbReference type="AlphaFoldDB" id="A0A5P2W208"/>
<protein>
    <submittedName>
        <fullName evidence="2">Alpha/beta hydrolase</fullName>
    </submittedName>
</protein>
<accession>A0A5P2W208</accession>
<dbReference type="GO" id="GO:0016787">
    <property type="term" value="F:hydrolase activity"/>
    <property type="evidence" value="ECO:0007669"/>
    <property type="project" value="UniProtKB-KW"/>
</dbReference>
<name>A0A5P2W208_9ACTN</name>
<sequence length="287" mass="30629">MSISPSATASTSMFDTYASEDGPLAYRDVGPRDGRPVVLLHSGFADHTQFENLIPGLAAAGFRVIAPDARGHGFSANASRPFRQADDLAALLRHLGRGTPATLVGVSMGGLIAIDTAIEHPGLVRALVVSGRGVGEPDISDPWCAAHQEAQANALAAGDIPGWLASVTQWVPGPSRTLHDVDPEIVRHVREMAMRTLMKHTPDEPNHCLPVEDVASRARDITVPVLAVNGALDARGCLSTVTALMETVPDGRSTRLDGAAHYTTMEQPEEFTRILLDFLREVYASEC</sequence>
<evidence type="ECO:0000259" key="1">
    <source>
        <dbReference type="Pfam" id="PF00561"/>
    </source>
</evidence>
<dbReference type="Proteomes" id="UP000325763">
    <property type="component" value="Chromosome"/>
</dbReference>
<keyword evidence="2" id="KW-0378">Hydrolase</keyword>
<dbReference type="PRINTS" id="PR00412">
    <property type="entry name" value="EPOXHYDRLASE"/>
</dbReference>
<dbReference type="InterPro" id="IPR000073">
    <property type="entry name" value="AB_hydrolase_1"/>
</dbReference>
<dbReference type="PANTHER" id="PTHR43194:SF2">
    <property type="entry name" value="PEROXISOMAL MEMBRANE PROTEIN LPX1"/>
    <property type="match status" value="1"/>
</dbReference>
<dbReference type="EMBL" id="CP023747">
    <property type="protein sequence ID" value="QEV37519.1"/>
    <property type="molecule type" value="Genomic_DNA"/>
</dbReference>
<dbReference type="InterPro" id="IPR000639">
    <property type="entry name" value="Epox_hydrolase-like"/>
</dbReference>
<dbReference type="PANTHER" id="PTHR43194">
    <property type="entry name" value="HYDROLASE ALPHA/BETA FOLD FAMILY"/>
    <property type="match status" value="1"/>
</dbReference>
<dbReference type="InterPro" id="IPR029058">
    <property type="entry name" value="AB_hydrolase_fold"/>
</dbReference>
<organism evidence="2 3">
    <name type="scientific">Streptomyces nodosus</name>
    <dbReference type="NCBI Taxonomy" id="40318"/>
    <lineage>
        <taxon>Bacteria</taxon>
        <taxon>Bacillati</taxon>
        <taxon>Actinomycetota</taxon>
        <taxon>Actinomycetes</taxon>
        <taxon>Kitasatosporales</taxon>
        <taxon>Streptomycetaceae</taxon>
        <taxon>Streptomyces</taxon>
    </lineage>
</organism>
<evidence type="ECO:0000313" key="2">
    <source>
        <dbReference type="EMBL" id="QEV37519.1"/>
    </source>
</evidence>
<reference evidence="2 3" key="1">
    <citation type="submission" date="2017-09" db="EMBL/GenBank/DDBJ databases">
        <title>Streptomyces genome completion.</title>
        <authorList>
            <person name="Lee N."/>
            <person name="Cho B.-K."/>
        </authorList>
    </citation>
    <scope>NUCLEOTIDE SEQUENCE [LARGE SCALE GENOMIC DNA]</scope>
    <source>
        <strain evidence="2 3">ATCC 14899</strain>
    </source>
</reference>
<proteinExistence type="predicted"/>